<protein>
    <recommendedName>
        <fullName evidence="2">Carboxypeptidase-like regulatory domain-containing protein</fullName>
    </recommendedName>
</protein>
<dbReference type="EMBL" id="BARS01054647">
    <property type="protein sequence ID" value="GAG50582.1"/>
    <property type="molecule type" value="Genomic_DNA"/>
</dbReference>
<evidence type="ECO:0000313" key="1">
    <source>
        <dbReference type="EMBL" id="GAG50582.1"/>
    </source>
</evidence>
<reference evidence="1" key="1">
    <citation type="journal article" date="2014" name="Front. Microbiol.">
        <title>High frequency of phylogenetically diverse reductive dehalogenase-homologous genes in deep subseafloor sedimentary metagenomes.</title>
        <authorList>
            <person name="Kawai M."/>
            <person name="Futagami T."/>
            <person name="Toyoda A."/>
            <person name="Takaki Y."/>
            <person name="Nishi S."/>
            <person name="Hori S."/>
            <person name="Arai W."/>
            <person name="Tsubouchi T."/>
            <person name="Morono Y."/>
            <person name="Uchiyama I."/>
            <person name="Ito T."/>
            <person name="Fujiyama A."/>
            <person name="Inagaki F."/>
            <person name="Takami H."/>
        </authorList>
    </citation>
    <scope>NUCLEOTIDE SEQUENCE</scope>
    <source>
        <strain evidence="1">Expedition CK06-06</strain>
    </source>
</reference>
<accession>X0YVA8</accession>
<organism evidence="1">
    <name type="scientific">marine sediment metagenome</name>
    <dbReference type="NCBI Taxonomy" id="412755"/>
    <lineage>
        <taxon>unclassified sequences</taxon>
        <taxon>metagenomes</taxon>
        <taxon>ecological metagenomes</taxon>
    </lineage>
</organism>
<name>X0YVA8_9ZZZZ</name>
<comment type="caution">
    <text evidence="1">The sequence shown here is derived from an EMBL/GenBank/DDBJ whole genome shotgun (WGS) entry which is preliminary data.</text>
</comment>
<dbReference type="InterPro" id="IPR008969">
    <property type="entry name" value="CarboxyPept-like_regulatory"/>
</dbReference>
<feature type="non-terminal residue" evidence="1">
    <location>
        <position position="1"/>
    </location>
</feature>
<dbReference type="AlphaFoldDB" id="X0YVA8"/>
<evidence type="ECO:0008006" key="2">
    <source>
        <dbReference type="Google" id="ProtNLM"/>
    </source>
</evidence>
<gene>
    <name evidence="1" type="ORF">S01H1_80857</name>
</gene>
<proteinExistence type="predicted"/>
<sequence>NSLLGAASTQDGSFVIYNVPLGTHVVLASYIGYGIQKKTVRIGEPGEFTCVFKLEPKTLEMTQVIVTPKRPKNWNKNLKTFEKEFLGSTRNAKKCEILNAEILSFTGDRSSGFFSASADGILKVRNNALGYMVDLHLEEFNIQSDILTMKYIPHYEELIPKDKKQELQWQKERKRAYYGSIRHLLTALAFGVHEEEGFILKKARKQLFTFDFSEM</sequence>
<dbReference type="Pfam" id="PF13715">
    <property type="entry name" value="CarbopepD_reg_2"/>
    <property type="match status" value="1"/>
</dbReference>
<dbReference type="SUPFAM" id="SSF49464">
    <property type="entry name" value="Carboxypeptidase regulatory domain-like"/>
    <property type="match status" value="1"/>
</dbReference>
<feature type="non-terminal residue" evidence="1">
    <location>
        <position position="215"/>
    </location>
</feature>